<accession>A0AAN9C0B8</accession>
<sequence length="418" mass="46700">MLILAVAFAAVAVCQGGSFSQLSDPWSSPFSSGLADAWNSAPADSSERANRLEGWQKEKLDEYHERLEEREQSEGLYSAPGLEEVWLNQQDVGLPLGLREQSLWKLKDADLESEGQFFRSEPTRDVIISPEQQQVESGFREYAVHRPEVVAGGVSRRPRQHLFAEEDSPFRRLLLPAGPSRSASHRSALPPSVVYGGPKAFSDEVTGPGSYSPAAFRGPFAPTGSLLDSVPPMVFNRPASVRAPASFRDVVVPAAPFSRRTHVQEEAFLRAPSRRSSSSFLRLLDPKHQLTSLARGYYDNKRQYLFDLMAEVVKFCNCRKTLASMKYWWGGFQQSKMMPQSMEEGRGKPLDDLGFRGQVAFDNFREILSGILPPPRNLQDFKDQFLRGMLDSVCRTAKSYVSDVQNYIDVSLSLAPVL</sequence>
<keyword evidence="3" id="KW-1185">Reference proteome</keyword>
<organism evidence="2 3">
    <name type="scientific">Littorina saxatilis</name>
    <dbReference type="NCBI Taxonomy" id="31220"/>
    <lineage>
        <taxon>Eukaryota</taxon>
        <taxon>Metazoa</taxon>
        <taxon>Spiralia</taxon>
        <taxon>Lophotrochozoa</taxon>
        <taxon>Mollusca</taxon>
        <taxon>Gastropoda</taxon>
        <taxon>Caenogastropoda</taxon>
        <taxon>Littorinimorpha</taxon>
        <taxon>Littorinoidea</taxon>
        <taxon>Littorinidae</taxon>
        <taxon>Littorina</taxon>
    </lineage>
</organism>
<evidence type="ECO:0000313" key="2">
    <source>
        <dbReference type="EMBL" id="KAK7112465.1"/>
    </source>
</evidence>
<gene>
    <name evidence="2" type="ORF">V1264_011918</name>
</gene>
<comment type="caution">
    <text evidence="2">The sequence shown here is derived from an EMBL/GenBank/DDBJ whole genome shotgun (WGS) entry which is preliminary data.</text>
</comment>
<dbReference type="AlphaFoldDB" id="A0AAN9C0B8"/>
<evidence type="ECO:0000256" key="1">
    <source>
        <dbReference type="SAM" id="SignalP"/>
    </source>
</evidence>
<reference evidence="2 3" key="1">
    <citation type="submission" date="2024-02" db="EMBL/GenBank/DDBJ databases">
        <title>Chromosome-scale genome assembly of the rough periwinkle Littorina saxatilis.</title>
        <authorList>
            <person name="De Jode A."/>
            <person name="Faria R."/>
            <person name="Formenti G."/>
            <person name="Sims Y."/>
            <person name="Smith T.P."/>
            <person name="Tracey A."/>
            <person name="Wood J.M.D."/>
            <person name="Zagrodzka Z.B."/>
            <person name="Johannesson K."/>
            <person name="Butlin R.K."/>
            <person name="Leder E.H."/>
        </authorList>
    </citation>
    <scope>NUCLEOTIDE SEQUENCE [LARGE SCALE GENOMIC DNA]</scope>
    <source>
        <strain evidence="2">Snail1</strain>
        <tissue evidence="2">Muscle</tissue>
    </source>
</reference>
<dbReference type="Proteomes" id="UP001374579">
    <property type="component" value="Unassembled WGS sequence"/>
</dbReference>
<name>A0AAN9C0B8_9CAEN</name>
<keyword evidence="1" id="KW-0732">Signal</keyword>
<protein>
    <submittedName>
        <fullName evidence="2">Uncharacterized protein</fullName>
    </submittedName>
</protein>
<evidence type="ECO:0000313" key="3">
    <source>
        <dbReference type="Proteomes" id="UP001374579"/>
    </source>
</evidence>
<feature type="chain" id="PRO_5042815335" evidence="1">
    <location>
        <begin position="17"/>
        <end position="418"/>
    </location>
</feature>
<feature type="signal peptide" evidence="1">
    <location>
        <begin position="1"/>
        <end position="16"/>
    </location>
</feature>
<dbReference type="EMBL" id="JBAMIC010000002">
    <property type="protein sequence ID" value="KAK7112465.1"/>
    <property type="molecule type" value="Genomic_DNA"/>
</dbReference>
<proteinExistence type="predicted"/>